<evidence type="ECO:0000256" key="3">
    <source>
        <dbReference type="ARBA" id="ARBA00022741"/>
    </source>
</evidence>
<dbReference type="Proteomes" id="UP000187209">
    <property type="component" value="Unassembled WGS sequence"/>
</dbReference>
<evidence type="ECO:0000256" key="6">
    <source>
        <dbReference type="PROSITE-ProRule" id="PRU10141"/>
    </source>
</evidence>
<dbReference type="SUPFAM" id="SSF56112">
    <property type="entry name" value="Protein kinase-like (PK-like)"/>
    <property type="match status" value="1"/>
</dbReference>
<sequence>MNKYEVIGVVGEGAYGVVLKCRNKETGEFVAIKKFKESEEDESTHKITIREIKILRMIKHESIVQMKEAFRRKGRLYLVFEYVEKNLLEILETCPNGLEQSRVKKIIRQLCNAIDYCHKQDVIHRDIKPENLLISQYDISRVDGLKLCDFGFARTLPSSGTTLTDYVATRWYRSPELLLGGAEYGKPVDMWAIGCIMGEIIDGQPLFPGESEIDQLYLIQKVLGPLTSFQQELFQKNPRYLGLKFPEITKFETLEKRYLKVERKTIDFMYRLLKMEPTERMTAAEALQHPYLNENYERPQTTASITRTDSSKAKSRHPGAVAISKNKRMYLISNQNIENKKQYRQKDEISYSPAPLAVKETQIIVQPEKLNNKSTMNKDNFSVKFRASPFHIDQTIDIRTENKIERPKSKEGVRNPEFGSSIERNNRKKKSAIEDNQMFNINEENDTKASPRSKPMTLKKKTKILYPQETQYENYQLKNLRSGVFNRILPKPQADNIIIAEEFSNQQSARQLPNIYSHFHNDIKRPERGRQRNEDPDLGGGPQSMGDINKV</sequence>
<feature type="binding site" evidence="6">
    <location>
        <position position="34"/>
    </location>
    <ligand>
        <name>ATP</name>
        <dbReference type="ChEBI" id="CHEBI:30616"/>
    </ligand>
</feature>
<dbReference type="PROSITE" id="PS00107">
    <property type="entry name" value="PROTEIN_KINASE_ATP"/>
    <property type="match status" value="1"/>
</dbReference>
<dbReference type="PROSITE" id="PS50011">
    <property type="entry name" value="PROTEIN_KINASE_DOM"/>
    <property type="match status" value="1"/>
</dbReference>
<evidence type="ECO:0000256" key="4">
    <source>
        <dbReference type="ARBA" id="ARBA00022777"/>
    </source>
</evidence>
<dbReference type="InterPro" id="IPR017441">
    <property type="entry name" value="Protein_kinase_ATP_BS"/>
</dbReference>
<dbReference type="InterPro" id="IPR011009">
    <property type="entry name" value="Kinase-like_dom_sf"/>
</dbReference>
<evidence type="ECO:0000256" key="7">
    <source>
        <dbReference type="SAM" id="MobiDB-lite"/>
    </source>
</evidence>
<dbReference type="SMART" id="SM00220">
    <property type="entry name" value="S_TKc"/>
    <property type="match status" value="1"/>
</dbReference>
<keyword evidence="5 6" id="KW-0067">ATP-binding</keyword>
<dbReference type="InterPro" id="IPR050117">
    <property type="entry name" value="MAPK"/>
</dbReference>
<feature type="compositionally biased region" description="Basic and acidic residues" evidence="7">
    <location>
        <begin position="519"/>
        <end position="535"/>
    </location>
</feature>
<keyword evidence="1" id="KW-0723">Serine/threonine-protein kinase</keyword>
<keyword evidence="4" id="KW-0418">Kinase</keyword>
<evidence type="ECO:0000256" key="2">
    <source>
        <dbReference type="ARBA" id="ARBA00022679"/>
    </source>
</evidence>
<evidence type="ECO:0000256" key="5">
    <source>
        <dbReference type="ARBA" id="ARBA00022840"/>
    </source>
</evidence>
<dbReference type="FunFam" id="1.10.510.10:FF:000624">
    <property type="entry name" value="Mitogen-activated protein kinase"/>
    <property type="match status" value="1"/>
</dbReference>
<dbReference type="Gene3D" id="3.30.200.20">
    <property type="entry name" value="Phosphorylase Kinase, domain 1"/>
    <property type="match status" value="1"/>
</dbReference>
<keyword evidence="3 6" id="KW-0547">Nucleotide-binding</keyword>
<dbReference type="Pfam" id="PF00069">
    <property type="entry name" value="Pkinase"/>
    <property type="match status" value="1"/>
</dbReference>
<dbReference type="GO" id="GO:0004674">
    <property type="term" value="F:protein serine/threonine kinase activity"/>
    <property type="evidence" value="ECO:0007669"/>
    <property type="project" value="UniProtKB-KW"/>
</dbReference>
<feature type="region of interest" description="Disordered" evidence="7">
    <location>
        <begin position="407"/>
        <end position="454"/>
    </location>
</feature>
<feature type="region of interest" description="Disordered" evidence="7">
    <location>
        <begin position="516"/>
        <end position="551"/>
    </location>
</feature>
<dbReference type="InterPro" id="IPR008271">
    <property type="entry name" value="Ser/Thr_kinase_AS"/>
</dbReference>
<dbReference type="PANTHER" id="PTHR24055">
    <property type="entry name" value="MITOGEN-ACTIVATED PROTEIN KINASE"/>
    <property type="match status" value="1"/>
</dbReference>
<feature type="domain" description="Protein kinase" evidence="8">
    <location>
        <begin position="4"/>
        <end position="292"/>
    </location>
</feature>
<dbReference type="PROSITE" id="PS00108">
    <property type="entry name" value="PROTEIN_KINASE_ST"/>
    <property type="match status" value="1"/>
</dbReference>
<reference evidence="9 10" key="1">
    <citation type="submission" date="2016-11" db="EMBL/GenBank/DDBJ databases">
        <title>The macronuclear genome of Stentor coeruleus: a giant cell with tiny introns.</title>
        <authorList>
            <person name="Slabodnick M."/>
            <person name="Ruby J.G."/>
            <person name="Reiff S.B."/>
            <person name="Swart E.C."/>
            <person name="Gosai S."/>
            <person name="Prabakaran S."/>
            <person name="Witkowska E."/>
            <person name="Larue G.E."/>
            <person name="Fisher S."/>
            <person name="Freeman R.M."/>
            <person name="Gunawardena J."/>
            <person name="Chu W."/>
            <person name="Stover N.A."/>
            <person name="Gregory B.D."/>
            <person name="Nowacki M."/>
            <person name="Derisi J."/>
            <person name="Roy S.W."/>
            <person name="Marshall W.F."/>
            <person name="Sood P."/>
        </authorList>
    </citation>
    <scope>NUCLEOTIDE SEQUENCE [LARGE SCALE GENOMIC DNA]</scope>
    <source>
        <strain evidence="9">WM001</strain>
    </source>
</reference>
<organism evidence="9 10">
    <name type="scientific">Stentor coeruleus</name>
    <dbReference type="NCBI Taxonomy" id="5963"/>
    <lineage>
        <taxon>Eukaryota</taxon>
        <taxon>Sar</taxon>
        <taxon>Alveolata</taxon>
        <taxon>Ciliophora</taxon>
        <taxon>Postciliodesmatophora</taxon>
        <taxon>Heterotrichea</taxon>
        <taxon>Heterotrichida</taxon>
        <taxon>Stentoridae</taxon>
        <taxon>Stentor</taxon>
    </lineage>
</organism>
<dbReference type="Gene3D" id="1.10.510.10">
    <property type="entry name" value="Transferase(Phosphotransferase) domain 1"/>
    <property type="match status" value="1"/>
</dbReference>
<dbReference type="InterPro" id="IPR000719">
    <property type="entry name" value="Prot_kinase_dom"/>
</dbReference>
<keyword evidence="2" id="KW-0808">Transferase</keyword>
<name>A0A1R2BN15_9CILI</name>
<protein>
    <recommendedName>
        <fullName evidence="8">Protein kinase domain-containing protein</fullName>
    </recommendedName>
</protein>
<keyword evidence="10" id="KW-1185">Reference proteome</keyword>
<comment type="caution">
    <text evidence="9">The sequence shown here is derived from an EMBL/GenBank/DDBJ whole genome shotgun (WGS) entry which is preliminary data.</text>
</comment>
<accession>A0A1R2BN15</accession>
<dbReference type="FunFam" id="3.30.200.20:FF:001093">
    <property type="entry name" value="Cyclin-dependent kinase-like 5"/>
    <property type="match status" value="1"/>
</dbReference>
<evidence type="ECO:0000259" key="8">
    <source>
        <dbReference type="PROSITE" id="PS50011"/>
    </source>
</evidence>
<evidence type="ECO:0000313" key="10">
    <source>
        <dbReference type="Proteomes" id="UP000187209"/>
    </source>
</evidence>
<dbReference type="GO" id="GO:0005524">
    <property type="term" value="F:ATP binding"/>
    <property type="evidence" value="ECO:0007669"/>
    <property type="project" value="UniProtKB-UniRule"/>
</dbReference>
<dbReference type="OrthoDB" id="548217at2759"/>
<gene>
    <name evidence="9" type="ORF">SteCoe_22120</name>
</gene>
<evidence type="ECO:0000256" key="1">
    <source>
        <dbReference type="ARBA" id="ARBA00022527"/>
    </source>
</evidence>
<dbReference type="CDD" id="cd07833">
    <property type="entry name" value="STKc_CDKL"/>
    <property type="match status" value="1"/>
</dbReference>
<dbReference type="AlphaFoldDB" id="A0A1R2BN15"/>
<proteinExistence type="predicted"/>
<evidence type="ECO:0000313" key="9">
    <source>
        <dbReference type="EMBL" id="OMJ78146.1"/>
    </source>
</evidence>
<dbReference type="EMBL" id="MPUH01000537">
    <property type="protein sequence ID" value="OMJ78146.1"/>
    <property type="molecule type" value="Genomic_DNA"/>
</dbReference>